<comment type="caution">
    <text evidence="3">The sequence shown here is derived from an EMBL/GenBank/DDBJ whole genome shotgun (WGS) entry which is preliminary data.</text>
</comment>
<evidence type="ECO:0000259" key="2">
    <source>
        <dbReference type="Pfam" id="PF01052"/>
    </source>
</evidence>
<evidence type="ECO:0000256" key="1">
    <source>
        <dbReference type="ARBA" id="ARBA00009226"/>
    </source>
</evidence>
<gene>
    <name evidence="3" type="ORF">JZM24_14350</name>
</gene>
<organism evidence="3 4">
    <name type="scientific">Candidatus Sodalis endolongispinus</name>
    <dbReference type="NCBI Taxonomy" id="2812662"/>
    <lineage>
        <taxon>Bacteria</taxon>
        <taxon>Pseudomonadati</taxon>
        <taxon>Pseudomonadota</taxon>
        <taxon>Gammaproteobacteria</taxon>
        <taxon>Enterobacterales</taxon>
        <taxon>Bruguierivoracaceae</taxon>
        <taxon>Sodalis</taxon>
    </lineage>
</organism>
<dbReference type="InterPro" id="IPR001172">
    <property type="entry name" value="FliN_T3SS_HrcQb"/>
</dbReference>
<evidence type="ECO:0000313" key="3">
    <source>
        <dbReference type="EMBL" id="MBT9433018.1"/>
    </source>
</evidence>
<keyword evidence="4" id="KW-1185">Reference proteome</keyword>
<protein>
    <submittedName>
        <fullName evidence="3">YscQ/HrcQ family type III secretion apparatus protein</fullName>
    </submittedName>
</protein>
<dbReference type="RefSeq" id="WP_215670508.1">
    <property type="nucleotide sequence ID" value="NZ_JAFJYC010000002.1"/>
</dbReference>
<dbReference type="Pfam" id="PF01052">
    <property type="entry name" value="FliMN_C"/>
    <property type="match status" value="1"/>
</dbReference>
<comment type="similarity">
    <text evidence="1">Belongs to the FliN/MopA/SpaO family.</text>
</comment>
<name>A0ABS5YDI0_9GAMM</name>
<evidence type="ECO:0000313" key="4">
    <source>
        <dbReference type="Proteomes" id="UP000811282"/>
    </source>
</evidence>
<accession>A0ABS5YDI0</accession>
<dbReference type="NCBIfam" id="NF005956">
    <property type="entry name" value="PRK08035.1"/>
    <property type="match status" value="1"/>
</dbReference>
<sequence length="350" mass="37049">MLNLAPEEQPLAEKLMPAGGTLGALALRMQPWPSGAEGVLLALEADGAPCDLWLPAPVWHQWCERVLGTADAAQIAEPLLESIAVWGLSPLLTAGGLTLPPWTPPRPCSVMGRQLAVTFAWRVEQQAFEGVLKGLPASVWRRLADGLTPVTRPLDATFPLRAVLSVGSQHLTLAELRRLGPGAGLRLRCAGCPRTGKFTLILPGGSALRVTWKGEGTMEIDALMQDVAEQLEYDATGDVTREGAPLAPDDGIAGQAAMIADAGQATLELNSLPLQVRVDVGQMTLTVGALRRLAAGDVVPVTGQLTPHATLRLNNRTIGQGELVSCDGALLVRITRWYLTEAQADQANTG</sequence>
<dbReference type="PANTHER" id="PTHR30034">
    <property type="entry name" value="FLAGELLAR MOTOR SWITCH PROTEIN FLIM"/>
    <property type="match status" value="1"/>
</dbReference>
<dbReference type="PANTHER" id="PTHR30034:SF5">
    <property type="entry name" value="SECRETION SYSTEM APPARATUS PROTEIN SSAQ"/>
    <property type="match status" value="1"/>
</dbReference>
<dbReference type="InterPro" id="IPR001543">
    <property type="entry name" value="FliN-like_C"/>
</dbReference>
<proteinExistence type="inferred from homology"/>
<dbReference type="InterPro" id="IPR036429">
    <property type="entry name" value="SpoA-like_sf"/>
</dbReference>
<dbReference type="SUPFAM" id="SSF101801">
    <property type="entry name" value="Surface presentation of antigens (SPOA)"/>
    <property type="match status" value="1"/>
</dbReference>
<dbReference type="InterPro" id="IPR013385">
    <property type="entry name" value="T3SS_SpaO/YscQ/SpaO"/>
</dbReference>
<dbReference type="EMBL" id="JAFJYC010000002">
    <property type="protein sequence ID" value="MBT9433018.1"/>
    <property type="molecule type" value="Genomic_DNA"/>
</dbReference>
<dbReference type="Proteomes" id="UP000811282">
    <property type="component" value="Unassembled WGS sequence"/>
</dbReference>
<dbReference type="Gene3D" id="2.30.330.10">
    <property type="entry name" value="SpoA-like"/>
    <property type="match status" value="1"/>
</dbReference>
<dbReference type="PRINTS" id="PR00956">
    <property type="entry name" value="FLGMOTORFLIN"/>
</dbReference>
<feature type="domain" description="Flagellar motor switch protein FliN-like C-terminal" evidence="2">
    <location>
        <begin position="268"/>
        <end position="337"/>
    </location>
</feature>
<dbReference type="NCBIfam" id="TIGR02551">
    <property type="entry name" value="SpaO_YscQ"/>
    <property type="match status" value="1"/>
</dbReference>
<reference evidence="3 4" key="1">
    <citation type="journal article" date="2021" name="Genome Biol. Evol.">
        <title>The evolution of interdependence in a four-way mealybug symbiosis.</title>
        <authorList>
            <person name="Garber A.I."/>
            <person name="Kupper M."/>
            <person name="Laetsch D.R."/>
            <person name="Weldon S.R."/>
            <person name="Ladinsky M.S."/>
            <person name="Bjorkman P.J."/>
            <person name="McCutcheon J.P."/>
        </authorList>
    </citation>
    <scope>NUCLEOTIDE SEQUENCE [LARGE SCALE GENOMIC DNA]</scope>
    <source>
        <strain evidence="3">SOD</strain>
    </source>
</reference>